<sequence>MASSDKIRLFWWNEVKLQGKSKENYGDLLGKYLVEKISHKKVVWSKPDAFSFHDFFSPIYVTIGSVLTHVNSKCVIWGSGIISKKHPIKKAEFLAVRGPQTRAFLLNQGYDVPAIYGDPALLLPKYYNPKIKQEYKIGVIPHYNDFKKIKDFYKEESSVLIIDLMTNNVEKTTNEFLKCEKIVSSSLHGVIVAHAYGIPGIWQKFSDDVFGDDIKYQDYFESVLIPAYKSDVKDLKMNLNELQSLFDNKESLPKSEVIDKLCASLMVVCPFKS</sequence>
<dbReference type="GO" id="GO:0016740">
    <property type="term" value="F:transferase activity"/>
    <property type="evidence" value="ECO:0007669"/>
    <property type="project" value="UniProtKB-KW"/>
</dbReference>
<keyword evidence="4" id="KW-1185">Reference proteome</keyword>
<protein>
    <submittedName>
        <fullName evidence="3">Polysaccharide pyruvyl transferase</fullName>
    </submittedName>
</protein>
<evidence type="ECO:0000313" key="3">
    <source>
        <dbReference type="EMBL" id="SFZ92939.1"/>
    </source>
</evidence>
<dbReference type="Pfam" id="PF04230">
    <property type="entry name" value="PS_pyruv_trans"/>
    <property type="match status" value="1"/>
</dbReference>
<evidence type="ECO:0000256" key="1">
    <source>
        <dbReference type="SAM" id="Coils"/>
    </source>
</evidence>
<gene>
    <name evidence="3" type="ORF">SAMN05428642_1021087</name>
</gene>
<dbReference type="AlphaFoldDB" id="A0A1K2IMP0"/>
<evidence type="ECO:0000313" key="4">
    <source>
        <dbReference type="Proteomes" id="UP000182544"/>
    </source>
</evidence>
<dbReference type="InterPro" id="IPR007345">
    <property type="entry name" value="Polysacch_pyruvyl_Trfase"/>
</dbReference>
<proteinExistence type="predicted"/>
<reference evidence="3 4" key="1">
    <citation type="submission" date="2016-10" db="EMBL/GenBank/DDBJ databases">
        <authorList>
            <person name="de Groot N.N."/>
        </authorList>
    </citation>
    <scope>NUCLEOTIDE SEQUENCE [LARGE SCALE GENOMIC DNA]</scope>
    <source>
        <strain evidence="3 4">DSM 18180</strain>
    </source>
</reference>
<dbReference type="RefSeq" id="WP_072402414.1">
    <property type="nucleotide sequence ID" value="NZ_FPKV01000002.1"/>
</dbReference>
<evidence type="ECO:0000259" key="2">
    <source>
        <dbReference type="Pfam" id="PF04230"/>
    </source>
</evidence>
<accession>A0A1K2IMP0</accession>
<organism evidence="3 4">
    <name type="scientific">Flaviramulus basaltis</name>
    <dbReference type="NCBI Taxonomy" id="369401"/>
    <lineage>
        <taxon>Bacteria</taxon>
        <taxon>Pseudomonadati</taxon>
        <taxon>Bacteroidota</taxon>
        <taxon>Flavobacteriia</taxon>
        <taxon>Flavobacteriales</taxon>
        <taxon>Flavobacteriaceae</taxon>
        <taxon>Flaviramulus</taxon>
    </lineage>
</organism>
<name>A0A1K2IMP0_9FLAO</name>
<feature type="domain" description="Polysaccharide pyruvyl transferase" evidence="2">
    <location>
        <begin position="62"/>
        <end position="202"/>
    </location>
</feature>
<dbReference type="Proteomes" id="UP000182544">
    <property type="component" value="Unassembled WGS sequence"/>
</dbReference>
<dbReference type="OrthoDB" id="9803627at2"/>
<keyword evidence="3" id="KW-0808">Transferase</keyword>
<feature type="coiled-coil region" evidence="1">
    <location>
        <begin position="225"/>
        <end position="252"/>
    </location>
</feature>
<keyword evidence="1" id="KW-0175">Coiled coil</keyword>
<dbReference type="EMBL" id="FPKV01000002">
    <property type="protein sequence ID" value="SFZ92939.1"/>
    <property type="molecule type" value="Genomic_DNA"/>
</dbReference>
<dbReference type="STRING" id="369401.SAMN05428642_1021087"/>